<dbReference type="HOGENOM" id="CLU_025996_15_1_6"/>
<dbReference type="Pfam" id="PF00535">
    <property type="entry name" value="Glycos_transf_2"/>
    <property type="match status" value="1"/>
</dbReference>
<dbReference type="STRING" id="1125630.KPHS_35440"/>
<evidence type="ECO:0000313" key="4">
    <source>
        <dbReference type="Proteomes" id="UP000007841"/>
    </source>
</evidence>
<dbReference type="AlphaFoldDB" id="A0A0H3GV76"/>
<evidence type="ECO:0000313" key="3">
    <source>
        <dbReference type="EMBL" id="AEW62242.1"/>
    </source>
</evidence>
<dbReference type="Proteomes" id="UP000007841">
    <property type="component" value="Chromosome"/>
</dbReference>
<keyword evidence="1" id="KW-0175">Coiled coil</keyword>
<name>A0A0H3GV76_KLEPH</name>
<dbReference type="RefSeq" id="WP_014343299.1">
    <property type="nucleotide sequence ID" value="NC_016845.1"/>
</dbReference>
<dbReference type="PANTHER" id="PTHR43685:SF2">
    <property type="entry name" value="GLYCOSYLTRANSFERASE 2-LIKE DOMAIN-CONTAINING PROTEIN"/>
    <property type="match status" value="1"/>
</dbReference>
<dbReference type="GO" id="GO:0016740">
    <property type="term" value="F:transferase activity"/>
    <property type="evidence" value="ECO:0007669"/>
    <property type="project" value="UniProtKB-KW"/>
</dbReference>
<dbReference type="EMBL" id="CP003200">
    <property type="protein sequence ID" value="AEW62242.1"/>
    <property type="molecule type" value="Genomic_DNA"/>
</dbReference>
<dbReference type="RefSeq" id="YP_005227844.1">
    <property type="nucleotide sequence ID" value="NC_016845.1"/>
</dbReference>
<reference evidence="3 4" key="1">
    <citation type="journal article" date="2012" name="J. Bacteriol.">
        <title>Complete genome sequence of Klebsiella pneumoniae subsp. pneumoniae HS11286, a multidrug-resistant strain isolated from human sputum.</title>
        <authorList>
            <person name="Liu P."/>
            <person name="Li P."/>
            <person name="Jiang X."/>
            <person name="Bi D."/>
            <person name="Xie Y."/>
            <person name="Tai C."/>
            <person name="Deng Z."/>
            <person name="Rajakumar K."/>
            <person name="Ou H.Y."/>
        </authorList>
    </citation>
    <scope>NUCLEOTIDE SEQUENCE [LARGE SCALE GENOMIC DNA]</scope>
    <source>
        <strain evidence="3 4">HS11286</strain>
    </source>
</reference>
<protein>
    <submittedName>
        <fullName evidence="3">Glycosyl transferase, group 2</fullName>
    </submittedName>
</protein>
<feature type="domain" description="Glycosyltransferase 2-like" evidence="2">
    <location>
        <begin position="11"/>
        <end position="143"/>
    </location>
</feature>
<keyword evidence="3" id="KW-0808">Transferase</keyword>
<feature type="coiled-coil region" evidence="1">
    <location>
        <begin position="349"/>
        <end position="418"/>
    </location>
</feature>
<proteinExistence type="predicted"/>
<evidence type="ECO:0000256" key="1">
    <source>
        <dbReference type="SAM" id="Coils"/>
    </source>
</evidence>
<dbReference type="SUPFAM" id="SSF53448">
    <property type="entry name" value="Nucleotide-diphospho-sugar transferases"/>
    <property type="match status" value="1"/>
</dbReference>
<dbReference type="GeneID" id="11848575"/>
<dbReference type="Gene3D" id="3.90.550.10">
    <property type="entry name" value="Spore Coat Polysaccharide Biosynthesis Protein SpsA, Chain A"/>
    <property type="match status" value="1"/>
</dbReference>
<keyword evidence="4" id="KW-1185">Reference proteome</keyword>
<organism evidence="3 4">
    <name type="scientific">Klebsiella pneumoniae subsp. pneumoniae (strain HS11286)</name>
    <dbReference type="NCBI Taxonomy" id="1125630"/>
    <lineage>
        <taxon>Bacteria</taxon>
        <taxon>Pseudomonadati</taxon>
        <taxon>Pseudomonadota</taxon>
        <taxon>Gammaproteobacteria</taxon>
        <taxon>Enterobacterales</taxon>
        <taxon>Enterobacteriaceae</taxon>
        <taxon>Klebsiella/Raoultella group</taxon>
        <taxon>Klebsiella</taxon>
        <taxon>Klebsiella pneumoniae complex</taxon>
    </lineage>
</organism>
<accession>A0A0H3GV76</accession>
<dbReference type="CDD" id="cd00761">
    <property type="entry name" value="Glyco_tranf_GTA_type"/>
    <property type="match status" value="1"/>
</dbReference>
<gene>
    <name evidence="3" type="ordered locus">KPHS_35440</name>
</gene>
<dbReference type="PATRIC" id="fig|1125630.4.peg.3453"/>
<evidence type="ECO:0000259" key="2">
    <source>
        <dbReference type="Pfam" id="PF00535"/>
    </source>
</evidence>
<dbReference type="PANTHER" id="PTHR43685">
    <property type="entry name" value="GLYCOSYLTRANSFERASE"/>
    <property type="match status" value="1"/>
</dbReference>
<dbReference type="InterPro" id="IPR001173">
    <property type="entry name" value="Glyco_trans_2-like"/>
</dbReference>
<sequence>MSERSSSALVSVVIPVHDAAEYISDTLSSILSQSLQEIEVIIIDDNSADDTLKLLQSFAANDSRIRLLNNSQNIGAGASRNMGLKIASGEYIIFLDDDDYPDANMLKRMYDHAVLLQADAVICRCQSLDLQTHSYAPMPWSVRVDLLPQKELFSSDEITHNFFGAFIWWPWDKLFRRQAILDTGLQFQDLRTTNDLFFVSAFMLLAKRMAFLDEILISHSINRSGSLSVTREKSWHCALDALRALYSFIDSQHLLPSRGRDFNNYAVTFLEWNLNTISGPAFDSLFTASREFITSLDIDESDFYDDFIKAAHHRLVRLTPEEYLFSLKDRVLHELESSNLSSEKLQASIASQDQVLKAREEEIDELRASVAQKKERIDRLVQRNAYLETEYQKQQDQLTKLQNELNNATQRYSALISSLSWKVTRPLRLIKALIARKM</sequence>
<dbReference type="KEGG" id="kpm:KPHS_35440"/>
<dbReference type="InterPro" id="IPR029044">
    <property type="entry name" value="Nucleotide-diphossugar_trans"/>
</dbReference>
<dbReference type="InterPro" id="IPR050834">
    <property type="entry name" value="Glycosyltransf_2"/>
</dbReference>